<dbReference type="PROSITE" id="PS01071">
    <property type="entry name" value="GRPE"/>
    <property type="match status" value="1"/>
</dbReference>
<keyword evidence="3" id="KW-0175">Coiled coil</keyword>
<dbReference type="SUPFAM" id="SSF58014">
    <property type="entry name" value="Coiled-coil domain of nucleotide exchange factor GrpE"/>
    <property type="match status" value="1"/>
</dbReference>
<dbReference type="InterPro" id="IPR000740">
    <property type="entry name" value="GrpE"/>
</dbReference>
<dbReference type="CDD" id="cd00446">
    <property type="entry name" value="GrpE"/>
    <property type="match status" value="1"/>
</dbReference>
<dbReference type="AlphaFoldDB" id="A0A3B1BVH6"/>
<evidence type="ECO:0000313" key="4">
    <source>
        <dbReference type="EMBL" id="VAX18551.1"/>
    </source>
</evidence>
<keyword evidence="4" id="KW-0346">Stress response</keyword>
<accession>A0A3B1BVH6</accession>
<protein>
    <submittedName>
        <fullName evidence="4">Heat shock protein GrpE</fullName>
    </submittedName>
</protein>
<proteinExistence type="inferred from homology"/>
<dbReference type="GO" id="GO:0000774">
    <property type="term" value="F:adenyl-nucleotide exchange factor activity"/>
    <property type="evidence" value="ECO:0007669"/>
    <property type="project" value="InterPro"/>
</dbReference>
<dbReference type="PANTHER" id="PTHR21237:SF23">
    <property type="entry name" value="GRPE PROTEIN HOMOLOG, MITOCHONDRIAL"/>
    <property type="match status" value="1"/>
</dbReference>
<dbReference type="GO" id="GO:0051082">
    <property type="term" value="F:unfolded protein binding"/>
    <property type="evidence" value="ECO:0007669"/>
    <property type="project" value="TreeGrafter"/>
</dbReference>
<dbReference type="GO" id="GO:0042803">
    <property type="term" value="F:protein homodimerization activity"/>
    <property type="evidence" value="ECO:0007669"/>
    <property type="project" value="InterPro"/>
</dbReference>
<dbReference type="EMBL" id="UOGA01000127">
    <property type="protein sequence ID" value="VAX18551.1"/>
    <property type="molecule type" value="Genomic_DNA"/>
</dbReference>
<reference evidence="4" key="1">
    <citation type="submission" date="2018-06" db="EMBL/GenBank/DDBJ databases">
        <authorList>
            <person name="Zhirakovskaya E."/>
        </authorList>
    </citation>
    <scope>NUCLEOTIDE SEQUENCE</scope>
</reference>
<dbReference type="Gene3D" id="2.30.22.10">
    <property type="entry name" value="Head domain of nucleotide exchange factor GrpE"/>
    <property type="match status" value="1"/>
</dbReference>
<dbReference type="HAMAP" id="MF_01151">
    <property type="entry name" value="GrpE"/>
    <property type="match status" value="1"/>
</dbReference>
<dbReference type="InterPro" id="IPR009012">
    <property type="entry name" value="GrpE_head"/>
</dbReference>
<sequence length="192" mass="21987">MEEEIKIEVLDKRRIKSADDTCDEAGEPDLDRTPTYVQELEEKMEENDGRLKEYISAHKERMAEMDKVRKRLEDDSEKRASDKFGELIAEIFPVIDDFDRAIESAKEKSSDDPLIKGVQMLRGRLFEALKKQGLEVIDCLDKPFDPEVATAVATIPVDEDDKVDMVVDQMAPGYRFGDRVLRPAMVRVGYKS</sequence>
<evidence type="ECO:0000256" key="2">
    <source>
        <dbReference type="ARBA" id="ARBA00023186"/>
    </source>
</evidence>
<gene>
    <name evidence="4" type="ORF">MNBD_NITROSPINAE04-1084</name>
</gene>
<keyword evidence="2" id="KW-0143">Chaperone</keyword>
<dbReference type="Gene3D" id="3.90.20.20">
    <property type="match status" value="1"/>
</dbReference>
<dbReference type="PANTHER" id="PTHR21237">
    <property type="entry name" value="GRPE PROTEIN"/>
    <property type="match status" value="1"/>
</dbReference>
<dbReference type="SUPFAM" id="SSF51064">
    <property type="entry name" value="Head domain of nucleotide exchange factor GrpE"/>
    <property type="match status" value="1"/>
</dbReference>
<feature type="coiled-coil region" evidence="3">
    <location>
        <begin position="37"/>
        <end position="75"/>
    </location>
</feature>
<evidence type="ECO:0000256" key="3">
    <source>
        <dbReference type="SAM" id="Coils"/>
    </source>
</evidence>
<dbReference type="GO" id="GO:0006457">
    <property type="term" value="P:protein folding"/>
    <property type="evidence" value="ECO:0007669"/>
    <property type="project" value="InterPro"/>
</dbReference>
<organism evidence="4">
    <name type="scientific">hydrothermal vent metagenome</name>
    <dbReference type="NCBI Taxonomy" id="652676"/>
    <lineage>
        <taxon>unclassified sequences</taxon>
        <taxon>metagenomes</taxon>
        <taxon>ecological metagenomes</taxon>
    </lineage>
</organism>
<name>A0A3B1BVH6_9ZZZZ</name>
<dbReference type="GO" id="GO:0051087">
    <property type="term" value="F:protein-folding chaperone binding"/>
    <property type="evidence" value="ECO:0007669"/>
    <property type="project" value="InterPro"/>
</dbReference>
<dbReference type="Pfam" id="PF01025">
    <property type="entry name" value="GrpE"/>
    <property type="match status" value="1"/>
</dbReference>
<dbReference type="PRINTS" id="PR00773">
    <property type="entry name" value="GRPEPROTEIN"/>
</dbReference>
<dbReference type="InterPro" id="IPR013805">
    <property type="entry name" value="GrpE_CC"/>
</dbReference>
<evidence type="ECO:0000256" key="1">
    <source>
        <dbReference type="ARBA" id="ARBA00009054"/>
    </source>
</evidence>
<comment type="similarity">
    <text evidence="1">Belongs to the GrpE family.</text>
</comment>